<dbReference type="OrthoDB" id="778574at2759"/>
<dbReference type="Gene3D" id="3.30.200.20">
    <property type="entry name" value="Phosphorylase Kinase, domain 1"/>
    <property type="match status" value="1"/>
</dbReference>
<dbReference type="InterPro" id="IPR003609">
    <property type="entry name" value="Pan_app"/>
</dbReference>
<proteinExistence type="predicted"/>
<dbReference type="FunFam" id="3.30.200.20:FF:000951">
    <property type="entry name" value="Uncharacterized protein"/>
    <property type="match status" value="1"/>
</dbReference>
<keyword evidence="1" id="KW-0812">Transmembrane</keyword>
<evidence type="ECO:0000259" key="2">
    <source>
        <dbReference type="PROSITE" id="PS50011"/>
    </source>
</evidence>
<evidence type="ECO:0000313" key="4">
    <source>
        <dbReference type="Proteomes" id="UP000829196"/>
    </source>
</evidence>
<evidence type="ECO:0000256" key="1">
    <source>
        <dbReference type="SAM" id="Phobius"/>
    </source>
</evidence>
<keyword evidence="4" id="KW-1185">Reference proteome</keyword>
<name>A0A8T3CD39_DENNO</name>
<gene>
    <name evidence="3" type="ORF">KFK09_002196</name>
</gene>
<keyword evidence="1" id="KW-1133">Transmembrane helix</keyword>
<dbReference type="PANTHER" id="PTHR32444">
    <property type="entry name" value="BULB-TYPE LECTIN DOMAIN-CONTAINING PROTEIN"/>
    <property type="match status" value="1"/>
</dbReference>
<evidence type="ECO:0000313" key="3">
    <source>
        <dbReference type="EMBL" id="KAI0529642.1"/>
    </source>
</evidence>
<dbReference type="PANTHER" id="PTHR32444:SF235">
    <property type="entry name" value="OS01G0783900 PROTEIN"/>
    <property type="match status" value="1"/>
</dbReference>
<sequence>MNCSCLAYASANISVGGSGCITWGTELIDLRQFVDGGQDFYIRLAASELRDNSKKKHGIIIVVVTFSMLMLLLGSIGYCLWKKKKNINGCWRKKARHLSFDTIITQQVSDDEGSRRNNTDLPLFDFETLLMATQKFFIANQLGESGFGIVYKGKLEDNQEMAVKRLSKSSSQGLEEFRNEVILIAKLQHINLVRLLGYCIQGEDKMLNL</sequence>
<dbReference type="PROSITE" id="PS50011">
    <property type="entry name" value="PROTEIN_KINASE_DOM"/>
    <property type="match status" value="1"/>
</dbReference>
<dbReference type="AlphaFoldDB" id="A0A8T3CD39"/>
<dbReference type="InterPro" id="IPR000719">
    <property type="entry name" value="Prot_kinase_dom"/>
</dbReference>
<dbReference type="Pfam" id="PF07714">
    <property type="entry name" value="PK_Tyr_Ser-Thr"/>
    <property type="match status" value="1"/>
</dbReference>
<reference evidence="3" key="1">
    <citation type="journal article" date="2022" name="Front. Genet.">
        <title>Chromosome-Scale Assembly of the Dendrobium nobile Genome Provides Insights Into the Molecular Mechanism of the Biosynthesis of the Medicinal Active Ingredient of Dendrobium.</title>
        <authorList>
            <person name="Xu Q."/>
            <person name="Niu S.-C."/>
            <person name="Li K.-L."/>
            <person name="Zheng P.-J."/>
            <person name="Zhang X.-J."/>
            <person name="Jia Y."/>
            <person name="Liu Y."/>
            <person name="Niu Y.-X."/>
            <person name="Yu L.-H."/>
            <person name="Chen D.-F."/>
            <person name="Zhang G.-Q."/>
        </authorList>
    </citation>
    <scope>NUCLEOTIDE SEQUENCE</scope>
    <source>
        <tissue evidence="3">Leaf</tissue>
    </source>
</reference>
<dbReference type="InterPro" id="IPR011009">
    <property type="entry name" value="Kinase-like_dom_sf"/>
</dbReference>
<dbReference type="Proteomes" id="UP000829196">
    <property type="component" value="Unassembled WGS sequence"/>
</dbReference>
<dbReference type="GO" id="GO:0005524">
    <property type="term" value="F:ATP binding"/>
    <property type="evidence" value="ECO:0007669"/>
    <property type="project" value="InterPro"/>
</dbReference>
<keyword evidence="1" id="KW-0472">Membrane</keyword>
<accession>A0A8T3CD39</accession>
<dbReference type="SUPFAM" id="SSF56112">
    <property type="entry name" value="Protein kinase-like (PK-like)"/>
    <property type="match status" value="1"/>
</dbReference>
<dbReference type="SMR" id="A0A8T3CD39"/>
<dbReference type="GO" id="GO:0004672">
    <property type="term" value="F:protein kinase activity"/>
    <property type="evidence" value="ECO:0007669"/>
    <property type="project" value="InterPro"/>
</dbReference>
<comment type="caution">
    <text evidence="3">The sequence shown here is derived from an EMBL/GenBank/DDBJ whole genome shotgun (WGS) entry which is preliminary data.</text>
</comment>
<dbReference type="Pfam" id="PF08276">
    <property type="entry name" value="PAN_2"/>
    <property type="match status" value="1"/>
</dbReference>
<organism evidence="3 4">
    <name type="scientific">Dendrobium nobile</name>
    <name type="common">Orchid</name>
    <dbReference type="NCBI Taxonomy" id="94219"/>
    <lineage>
        <taxon>Eukaryota</taxon>
        <taxon>Viridiplantae</taxon>
        <taxon>Streptophyta</taxon>
        <taxon>Embryophyta</taxon>
        <taxon>Tracheophyta</taxon>
        <taxon>Spermatophyta</taxon>
        <taxon>Magnoliopsida</taxon>
        <taxon>Liliopsida</taxon>
        <taxon>Asparagales</taxon>
        <taxon>Orchidaceae</taxon>
        <taxon>Epidendroideae</taxon>
        <taxon>Malaxideae</taxon>
        <taxon>Dendrobiinae</taxon>
        <taxon>Dendrobium</taxon>
    </lineage>
</organism>
<dbReference type="CDD" id="cd01098">
    <property type="entry name" value="PAN_AP_plant"/>
    <property type="match status" value="1"/>
</dbReference>
<protein>
    <recommendedName>
        <fullName evidence="2">Protein kinase domain-containing protein</fullName>
    </recommendedName>
</protein>
<dbReference type="EMBL" id="JAGYWB010000002">
    <property type="protein sequence ID" value="KAI0529642.1"/>
    <property type="molecule type" value="Genomic_DNA"/>
</dbReference>
<feature type="transmembrane region" description="Helical" evidence="1">
    <location>
        <begin position="59"/>
        <end position="81"/>
    </location>
</feature>
<feature type="domain" description="Protein kinase" evidence="2">
    <location>
        <begin position="136"/>
        <end position="209"/>
    </location>
</feature>
<dbReference type="InterPro" id="IPR001245">
    <property type="entry name" value="Ser-Thr/Tyr_kinase_cat_dom"/>
</dbReference>